<name>A0A0E9Q5G3_ANGAN</name>
<reference evidence="2" key="2">
    <citation type="journal article" date="2015" name="Fish Shellfish Immunol.">
        <title>Early steps in the European eel (Anguilla anguilla)-Vibrio vulnificus interaction in the gills: Role of the RtxA13 toxin.</title>
        <authorList>
            <person name="Callol A."/>
            <person name="Pajuelo D."/>
            <person name="Ebbesson L."/>
            <person name="Teles M."/>
            <person name="MacKenzie S."/>
            <person name="Amaro C."/>
        </authorList>
    </citation>
    <scope>NUCLEOTIDE SEQUENCE</scope>
</reference>
<evidence type="ECO:0000313" key="2">
    <source>
        <dbReference type="EMBL" id="JAH11328.1"/>
    </source>
</evidence>
<evidence type="ECO:0000259" key="1">
    <source>
        <dbReference type="Pfam" id="PF18701"/>
    </source>
</evidence>
<organism evidence="2">
    <name type="scientific">Anguilla anguilla</name>
    <name type="common">European freshwater eel</name>
    <name type="synonym">Muraena anguilla</name>
    <dbReference type="NCBI Taxonomy" id="7936"/>
    <lineage>
        <taxon>Eukaryota</taxon>
        <taxon>Metazoa</taxon>
        <taxon>Chordata</taxon>
        <taxon>Craniata</taxon>
        <taxon>Vertebrata</taxon>
        <taxon>Euteleostomi</taxon>
        <taxon>Actinopterygii</taxon>
        <taxon>Neopterygii</taxon>
        <taxon>Teleostei</taxon>
        <taxon>Anguilliformes</taxon>
        <taxon>Anguillidae</taxon>
        <taxon>Anguilla</taxon>
    </lineage>
</organism>
<sequence length="133" mass="15240">MRVTLGSQTVAEEVLRTVLIEVEGILNSKPLGYISSDVVDVDPVAPNSILMWRPDSSLPQVVYPGSELLSQRRWCHSQVLADQFWARFIKHYLPSLQMRQKWRANKEDLKVDTVVMVVDPQLPRSLWPVSRVT</sequence>
<protein>
    <recommendedName>
        <fullName evidence="1">DUF5641 domain-containing protein</fullName>
    </recommendedName>
</protein>
<reference evidence="2" key="1">
    <citation type="submission" date="2014-11" db="EMBL/GenBank/DDBJ databases">
        <authorList>
            <person name="Amaro Gonzalez C."/>
        </authorList>
    </citation>
    <scope>NUCLEOTIDE SEQUENCE</scope>
</reference>
<dbReference type="Pfam" id="PF18701">
    <property type="entry name" value="DUF5641"/>
    <property type="match status" value="1"/>
</dbReference>
<accession>A0A0E9Q5G3</accession>
<proteinExistence type="predicted"/>
<dbReference type="InterPro" id="IPR040676">
    <property type="entry name" value="DUF5641"/>
</dbReference>
<dbReference type="PANTHER" id="PTHR47331">
    <property type="entry name" value="PHD-TYPE DOMAIN-CONTAINING PROTEIN"/>
    <property type="match status" value="1"/>
</dbReference>
<dbReference type="AlphaFoldDB" id="A0A0E9Q5G3"/>
<feature type="domain" description="DUF5641" evidence="1">
    <location>
        <begin position="73"/>
        <end position="133"/>
    </location>
</feature>
<dbReference type="EMBL" id="GBXM01097249">
    <property type="protein sequence ID" value="JAH11328.1"/>
    <property type="molecule type" value="Transcribed_RNA"/>
</dbReference>